<organism evidence="1 2">
    <name type="scientific">Gracilibacillus pellucidus</name>
    <dbReference type="NCBI Taxonomy" id="3095368"/>
    <lineage>
        <taxon>Bacteria</taxon>
        <taxon>Bacillati</taxon>
        <taxon>Bacillota</taxon>
        <taxon>Bacilli</taxon>
        <taxon>Bacillales</taxon>
        <taxon>Bacillaceae</taxon>
        <taxon>Gracilibacillus</taxon>
    </lineage>
</organism>
<sequence length="66" mass="7558">MNNILFDIPANTYKTLSETEKYLLEHIHNHLTVSLSGVTTRETYFPFSSLLQSLFICQSCKGIYGK</sequence>
<dbReference type="EMBL" id="JAWZSR010000003">
    <property type="protein sequence ID" value="MDX8045508.1"/>
    <property type="molecule type" value="Genomic_DNA"/>
</dbReference>
<protein>
    <submittedName>
        <fullName evidence="1">Uncharacterized protein</fullName>
    </submittedName>
</protein>
<keyword evidence="2" id="KW-1185">Reference proteome</keyword>
<name>A0ACC6M3H2_9BACI</name>
<reference evidence="1" key="1">
    <citation type="submission" date="2023-11" db="EMBL/GenBank/DDBJ databases">
        <title>Gracilibacillus pellucida a moderately halophilic bacterium isolated from saline soil in Xinjiang province.</title>
        <authorList>
            <person name="Zhang Z."/>
            <person name="Tan F."/>
            <person name="Wang Y."/>
            <person name="Xia M."/>
        </authorList>
    </citation>
    <scope>NUCLEOTIDE SEQUENCE</scope>
    <source>
        <strain evidence="1">S3-1-1</strain>
    </source>
</reference>
<accession>A0ACC6M3H2</accession>
<gene>
    <name evidence="1" type="ORF">SH601_05865</name>
</gene>
<evidence type="ECO:0000313" key="1">
    <source>
        <dbReference type="EMBL" id="MDX8045508.1"/>
    </source>
</evidence>
<dbReference type="Proteomes" id="UP001277972">
    <property type="component" value="Unassembled WGS sequence"/>
</dbReference>
<evidence type="ECO:0000313" key="2">
    <source>
        <dbReference type="Proteomes" id="UP001277972"/>
    </source>
</evidence>
<proteinExistence type="predicted"/>
<comment type="caution">
    <text evidence="1">The sequence shown here is derived from an EMBL/GenBank/DDBJ whole genome shotgun (WGS) entry which is preliminary data.</text>
</comment>